<dbReference type="AlphaFoldDB" id="A0AAF3EDC5"/>
<accession>A0AAF3EDC5</accession>
<dbReference type="PANTHER" id="PTHR28592">
    <property type="entry name" value="ARMADILLO REPEAT-CONTAINING PROTEIN 1"/>
    <property type="match status" value="1"/>
</dbReference>
<dbReference type="Proteomes" id="UP000887575">
    <property type="component" value="Unassembled WGS sequence"/>
</dbReference>
<keyword evidence="1" id="KW-1185">Reference proteome</keyword>
<organism evidence="1 2">
    <name type="scientific">Mesorhabditis belari</name>
    <dbReference type="NCBI Taxonomy" id="2138241"/>
    <lineage>
        <taxon>Eukaryota</taxon>
        <taxon>Metazoa</taxon>
        <taxon>Ecdysozoa</taxon>
        <taxon>Nematoda</taxon>
        <taxon>Chromadorea</taxon>
        <taxon>Rhabditida</taxon>
        <taxon>Rhabditina</taxon>
        <taxon>Rhabditomorpha</taxon>
        <taxon>Rhabditoidea</taxon>
        <taxon>Rhabditidae</taxon>
        <taxon>Mesorhabditinae</taxon>
        <taxon>Mesorhabditis</taxon>
    </lineage>
</organism>
<protein>
    <submittedName>
        <fullName evidence="2">Uncharacterized protein</fullName>
    </submittedName>
</protein>
<name>A0AAF3EDC5_9BILA</name>
<sequence>MVILPRSFMILLQVQIRIKVKKVIPTNVGDVANSRRFIVRTNRQIVFEIDDMTETLRSTIETMCISQLGKRGLISVYCDVGKSRVVLRTTHALDAKGISEVLFDCGCEMVTQLTKIDGNDERFPMYASERERRLESNRKELPDYLEEGHTFDPSTTLVTKAHAQESGWLSSVTSYVKWW</sequence>
<dbReference type="PANTHER" id="PTHR28592:SF1">
    <property type="entry name" value="ARMADILLO REPEAT-CONTAINING PROTEIN 1"/>
    <property type="match status" value="1"/>
</dbReference>
<evidence type="ECO:0000313" key="1">
    <source>
        <dbReference type="Proteomes" id="UP000887575"/>
    </source>
</evidence>
<proteinExistence type="predicted"/>
<evidence type="ECO:0000313" key="2">
    <source>
        <dbReference type="WBParaSite" id="MBELARI_LOCUS11983"/>
    </source>
</evidence>
<reference evidence="2" key="1">
    <citation type="submission" date="2024-02" db="UniProtKB">
        <authorList>
            <consortium name="WormBaseParasite"/>
        </authorList>
    </citation>
    <scope>IDENTIFICATION</scope>
</reference>
<dbReference type="WBParaSite" id="MBELARI_LOCUS11983">
    <property type="protein sequence ID" value="MBELARI_LOCUS11983"/>
    <property type="gene ID" value="MBELARI_LOCUS11983"/>
</dbReference>